<keyword evidence="2" id="KW-0012">Acyltransferase</keyword>
<keyword evidence="1 4" id="KW-0808">Transferase</keyword>
<reference evidence="4" key="2">
    <citation type="submission" date="2020-07" db="EMBL/GenBank/DDBJ databases">
        <authorList>
            <person name="Yu X."/>
        </authorList>
    </citation>
    <scope>NUCLEOTIDE SEQUENCE [LARGE SCALE GENOMIC DNA]</scope>
    <source>
        <strain evidence="4">24T</strain>
    </source>
</reference>
<dbReference type="CDD" id="cd04301">
    <property type="entry name" value="NAT_SF"/>
    <property type="match status" value="1"/>
</dbReference>
<dbReference type="InterPro" id="IPR050832">
    <property type="entry name" value="Bact_Acetyltransf"/>
</dbReference>
<protein>
    <submittedName>
        <fullName evidence="4">GNAT family N-acetyltransferase</fullName>
    </submittedName>
</protein>
<gene>
    <name evidence="4" type="ORF">H0P51_11230</name>
</gene>
<dbReference type="KEGG" id="mgor:H0P51_11230"/>
<dbReference type="GO" id="GO:0016747">
    <property type="term" value="F:acyltransferase activity, transferring groups other than amino-acyl groups"/>
    <property type="evidence" value="ECO:0007669"/>
    <property type="project" value="InterPro"/>
</dbReference>
<name>A0A7D6E2K1_9MYCO</name>
<dbReference type="SUPFAM" id="SSF55729">
    <property type="entry name" value="Acyl-CoA N-acyltransferases (Nat)"/>
    <property type="match status" value="1"/>
</dbReference>
<dbReference type="Proteomes" id="UP000510682">
    <property type="component" value="Chromosome"/>
</dbReference>
<dbReference type="RefSeq" id="WP_180918892.1">
    <property type="nucleotide sequence ID" value="NZ_CP059165.1"/>
</dbReference>
<keyword evidence="5" id="KW-1185">Reference proteome</keyword>
<organism evidence="4 5">
    <name type="scientific">Mycobacterium vicinigordonae</name>
    <dbReference type="NCBI Taxonomy" id="1719132"/>
    <lineage>
        <taxon>Bacteria</taxon>
        <taxon>Bacillati</taxon>
        <taxon>Actinomycetota</taxon>
        <taxon>Actinomycetes</taxon>
        <taxon>Mycobacteriales</taxon>
        <taxon>Mycobacteriaceae</taxon>
        <taxon>Mycobacterium</taxon>
    </lineage>
</organism>
<feature type="domain" description="N-acetyltransferase" evidence="3">
    <location>
        <begin position="1"/>
        <end position="175"/>
    </location>
</feature>
<reference evidence="4" key="1">
    <citation type="submission" date="2020-07" db="EMBL/GenBank/DDBJ databases">
        <title>Description of Mycobacterium gordonae subsp. intergordonae subsp.nov. and Mycobacterium gordonae subsp. gordonae subsp. nov.</title>
        <authorList>
            <person name="Huang H."/>
        </authorList>
    </citation>
    <scope>NUCLEOTIDE SEQUENCE [LARGE SCALE GENOMIC DNA]</scope>
    <source>
        <strain evidence="4">24T</strain>
    </source>
</reference>
<proteinExistence type="predicted"/>
<dbReference type="EMBL" id="CP059165">
    <property type="protein sequence ID" value="QLL10148.1"/>
    <property type="molecule type" value="Genomic_DNA"/>
</dbReference>
<dbReference type="PROSITE" id="PS51186">
    <property type="entry name" value="GNAT"/>
    <property type="match status" value="1"/>
</dbReference>
<dbReference type="Gene3D" id="3.40.630.30">
    <property type="match status" value="1"/>
</dbReference>
<dbReference type="InterPro" id="IPR016181">
    <property type="entry name" value="Acyl_CoA_acyltransferase"/>
</dbReference>
<dbReference type="Pfam" id="PF00583">
    <property type="entry name" value="Acetyltransf_1"/>
    <property type="match status" value="1"/>
</dbReference>
<dbReference type="PANTHER" id="PTHR43877">
    <property type="entry name" value="AMINOALKYLPHOSPHONATE N-ACETYLTRANSFERASE-RELATED-RELATED"/>
    <property type="match status" value="1"/>
</dbReference>
<evidence type="ECO:0000313" key="5">
    <source>
        <dbReference type="Proteomes" id="UP000510682"/>
    </source>
</evidence>
<sequence>MRVEVAGRDDVDELADVAARTFPLACPSWSRPRDIASFIDSNLSTPCFANYLNDPQRTVFVARDEGRIVGYAMLIRGVPDDENIQRAVPLRPAVELSKLYLLKDFHGKGASTALMDAALAAATAWGARCMWLGTNENNLRATRFYTKCGFRVNGTKTFQMGEFVEDDYVMVRELALQ</sequence>
<evidence type="ECO:0000313" key="4">
    <source>
        <dbReference type="EMBL" id="QLL10148.1"/>
    </source>
</evidence>
<evidence type="ECO:0000259" key="3">
    <source>
        <dbReference type="PROSITE" id="PS51186"/>
    </source>
</evidence>
<accession>A0A7D6E2K1</accession>
<evidence type="ECO:0000256" key="1">
    <source>
        <dbReference type="ARBA" id="ARBA00022679"/>
    </source>
</evidence>
<evidence type="ECO:0000256" key="2">
    <source>
        <dbReference type="ARBA" id="ARBA00023315"/>
    </source>
</evidence>
<dbReference type="InterPro" id="IPR000182">
    <property type="entry name" value="GNAT_dom"/>
</dbReference>
<dbReference type="AlphaFoldDB" id="A0A7D6E2K1"/>